<dbReference type="EMBL" id="JADBGQ010000006">
    <property type="protein sequence ID" value="KAG5394634.1"/>
    <property type="molecule type" value="Genomic_DNA"/>
</dbReference>
<proteinExistence type="predicted"/>
<sequence length="194" mass="22596">MKNLCTLNRCHQCTINVNLFNAPSHRPLLSLPLLNPIDASVGSRGNLQLHPVRKTTNIHTSVFTVIDRESKIDPSDASGRMLEHCHTSFKLYLDRKQVFRLFEENQIYFAREKFSAKIASDEERKMWINGEPSDLRNTNVNIQQNLSMLLNEIYLFKCTLEIVDQEEHRLKMQCVMCCIRVSSLPKLMNFRLMI</sequence>
<evidence type="ECO:0000313" key="2">
    <source>
        <dbReference type="Proteomes" id="UP000823674"/>
    </source>
</evidence>
<keyword evidence="2" id="KW-1185">Reference proteome</keyword>
<comment type="caution">
    <text evidence="1">The sequence shown here is derived from an EMBL/GenBank/DDBJ whole genome shotgun (WGS) entry which is preliminary data.</text>
</comment>
<protein>
    <submittedName>
        <fullName evidence="1">Uncharacterized protein</fullName>
    </submittedName>
</protein>
<organism evidence="1 2">
    <name type="scientific">Brassica rapa subsp. trilocularis</name>
    <dbReference type="NCBI Taxonomy" id="1813537"/>
    <lineage>
        <taxon>Eukaryota</taxon>
        <taxon>Viridiplantae</taxon>
        <taxon>Streptophyta</taxon>
        <taxon>Embryophyta</taxon>
        <taxon>Tracheophyta</taxon>
        <taxon>Spermatophyta</taxon>
        <taxon>Magnoliopsida</taxon>
        <taxon>eudicotyledons</taxon>
        <taxon>Gunneridae</taxon>
        <taxon>Pentapetalae</taxon>
        <taxon>rosids</taxon>
        <taxon>malvids</taxon>
        <taxon>Brassicales</taxon>
        <taxon>Brassicaceae</taxon>
        <taxon>Brassiceae</taxon>
        <taxon>Brassica</taxon>
    </lineage>
</organism>
<dbReference type="Proteomes" id="UP000823674">
    <property type="component" value="Chromosome A06"/>
</dbReference>
<reference evidence="1 2" key="1">
    <citation type="submission" date="2021-03" db="EMBL/GenBank/DDBJ databases">
        <authorList>
            <person name="King G.J."/>
            <person name="Bancroft I."/>
            <person name="Baten A."/>
            <person name="Bloomfield J."/>
            <person name="Borpatragohain P."/>
            <person name="He Z."/>
            <person name="Irish N."/>
            <person name="Irwin J."/>
            <person name="Liu K."/>
            <person name="Mauleon R.P."/>
            <person name="Moore J."/>
            <person name="Morris R."/>
            <person name="Ostergaard L."/>
            <person name="Wang B."/>
            <person name="Wells R."/>
        </authorList>
    </citation>
    <scope>NUCLEOTIDE SEQUENCE [LARGE SCALE GENOMIC DNA]</scope>
    <source>
        <strain evidence="1">R-o-18</strain>
        <tissue evidence="1">Leaf</tissue>
    </source>
</reference>
<evidence type="ECO:0000313" key="1">
    <source>
        <dbReference type="EMBL" id="KAG5394634.1"/>
    </source>
</evidence>
<accession>A0ABQ7MAL8</accession>
<name>A0ABQ7MAL8_BRACM</name>
<gene>
    <name evidence="1" type="primary">A06g508820.1_BraROA</name>
    <name evidence="1" type="ORF">IGI04_024597</name>
</gene>